<organism evidence="1">
    <name type="scientific">Fusarium oxysporum f. sp. vasinfectum 25433</name>
    <dbReference type="NCBI Taxonomy" id="1089449"/>
    <lineage>
        <taxon>Eukaryota</taxon>
        <taxon>Fungi</taxon>
        <taxon>Dikarya</taxon>
        <taxon>Ascomycota</taxon>
        <taxon>Pezizomycotina</taxon>
        <taxon>Sordariomycetes</taxon>
        <taxon>Hypocreomycetidae</taxon>
        <taxon>Hypocreales</taxon>
        <taxon>Nectriaceae</taxon>
        <taxon>Fusarium</taxon>
        <taxon>Fusarium oxysporum species complex</taxon>
    </lineage>
</organism>
<accession>X0KWB6</accession>
<name>X0KWB6_FUSOX</name>
<protein>
    <submittedName>
        <fullName evidence="1">Uncharacterized protein</fullName>
    </submittedName>
</protein>
<dbReference type="AlphaFoldDB" id="X0KWB6"/>
<gene>
    <name evidence="1" type="ORF">FOTG_18548</name>
</gene>
<evidence type="ECO:0000313" key="1">
    <source>
        <dbReference type="EMBL" id="EXM12981.1"/>
    </source>
</evidence>
<proteinExistence type="predicted"/>
<dbReference type="Proteomes" id="UP000030701">
    <property type="component" value="Unassembled WGS sequence"/>
</dbReference>
<dbReference type="EMBL" id="JH658197">
    <property type="protein sequence ID" value="EXM12981.1"/>
    <property type="molecule type" value="Genomic_DNA"/>
</dbReference>
<reference evidence="1" key="2">
    <citation type="submission" date="2012-05" db="EMBL/GenBank/DDBJ databases">
        <title>The Genome Annotation of Fusarium oxysporum Cotton.</title>
        <authorList>
            <consortium name="The Broad Institute Genomics Platform"/>
            <person name="Ma L.-J."/>
            <person name="Corby-Kistler H."/>
            <person name="Broz K."/>
            <person name="Gale L.R."/>
            <person name="Jonkers W."/>
            <person name="O'Donnell K."/>
            <person name="Ploetz R."/>
            <person name="Steinberg C."/>
            <person name="Schwartz D.C."/>
            <person name="VanEtten H."/>
            <person name="Zhou S."/>
            <person name="Young S.K."/>
            <person name="Zeng Q."/>
            <person name="Gargeya S."/>
            <person name="Fitzgerald M."/>
            <person name="Abouelleil A."/>
            <person name="Alvarado L."/>
            <person name="Chapman S.B."/>
            <person name="Gainer-Dewar J."/>
            <person name="Goldberg J."/>
            <person name="Griggs A."/>
            <person name="Gujja S."/>
            <person name="Hansen M."/>
            <person name="Howarth C."/>
            <person name="Imamovic A."/>
            <person name="Ireland A."/>
            <person name="Larimer J."/>
            <person name="McCowan C."/>
            <person name="Murphy C."/>
            <person name="Pearson M."/>
            <person name="Poon T.W."/>
            <person name="Priest M."/>
            <person name="Roberts A."/>
            <person name="Saif S."/>
            <person name="Shea T."/>
            <person name="Sykes S."/>
            <person name="Wortman J."/>
            <person name="Nusbaum C."/>
            <person name="Birren B."/>
        </authorList>
    </citation>
    <scope>NUCLEOTIDE SEQUENCE</scope>
    <source>
        <strain evidence="1">25433</strain>
    </source>
</reference>
<reference evidence="1" key="1">
    <citation type="submission" date="2011-11" db="EMBL/GenBank/DDBJ databases">
        <title>The Genome Sequence of Fusarium oxysporum Cotton.</title>
        <authorList>
            <consortium name="The Broad Institute Genome Sequencing Platform"/>
            <person name="Ma L.-J."/>
            <person name="Gale L.R."/>
            <person name="Schwartz D.C."/>
            <person name="Zhou S."/>
            <person name="Corby-Kistler H."/>
            <person name="Young S.K."/>
            <person name="Zeng Q."/>
            <person name="Gargeya S."/>
            <person name="Fitzgerald M."/>
            <person name="Haas B."/>
            <person name="Abouelleil A."/>
            <person name="Alvarado L."/>
            <person name="Arachchi H.M."/>
            <person name="Berlin A."/>
            <person name="Brown A."/>
            <person name="Chapman S.B."/>
            <person name="Chen Z."/>
            <person name="Dunbar C."/>
            <person name="Freedman E."/>
            <person name="Gearin G."/>
            <person name="Goldberg J."/>
            <person name="Griggs A."/>
            <person name="Gujja S."/>
            <person name="Heiman D."/>
            <person name="Howarth C."/>
            <person name="Larson L."/>
            <person name="Lui A."/>
            <person name="MacDonald P.J.P."/>
            <person name="Montmayeur A."/>
            <person name="Murphy C."/>
            <person name="Neiman D."/>
            <person name="Pearson M."/>
            <person name="Priest M."/>
            <person name="Roberts A."/>
            <person name="Saif S."/>
            <person name="Shea T."/>
            <person name="Shenoy N."/>
            <person name="Sisk P."/>
            <person name="Stolte C."/>
            <person name="Sykes S."/>
            <person name="Wortman J."/>
            <person name="Nusbaum C."/>
            <person name="Birren B."/>
        </authorList>
    </citation>
    <scope>NUCLEOTIDE SEQUENCE [LARGE SCALE GENOMIC DNA]</scope>
    <source>
        <strain evidence="1">25433</strain>
    </source>
</reference>
<dbReference type="HOGENOM" id="CLU_2454809_0_0_1"/>
<sequence length="89" mass="9772">MINGTLVACPFAMDRRSKISGRTLLMEEPPLPTNPPDCFKVNLSLGVRETGPGTKPLRIVFTLDLRESRRGLGFVSEGEFLVEVEVAVV</sequence>